<dbReference type="InterPro" id="IPR016177">
    <property type="entry name" value="DNA-bd_dom_sf"/>
</dbReference>
<dbReference type="Proteomes" id="UP000797356">
    <property type="component" value="Chromosome 6"/>
</dbReference>
<evidence type="ECO:0000256" key="4">
    <source>
        <dbReference type="ARBA" id="ARBA00023163"/>
    </source>
</evidence>
<dbReference type="InterPro" id="IPR001471">
    <property type="entry name" value="AP2/ERF_dom"/>
</dbReference>
<reference evidence="8" key="2">
    <citation type="submission" date="2019-07" db="EMBL/GenBank/DDBJ databases">
        <authorList>
            <person name="Yang Y."/>
            <person name="Bocs S."/>
            <person name="Baudouin L."/>
        </authorList>
    </citation>
    <scope>NUCLEOTIDE SEQUENCE</scope>
    <source>
        <tissue evidence="8">Spear leaf of Hainan Tall coconut</tissue>
    </source>
</reference>
<dbReference type="PRINTS" id="PR00367">
    <property type="entry name" value="ETHRSPELEMNT"/>
</dbReference>
<keyword evidence="4" id="KW-0804">Transcription</keyword>
<protein>
    <submittedName>
        <fullName evidence="8">Ethylene-responsive transcription factor CRF1-like</fullName>
    </submittedName>
</protein>
<dbReference type="GO" id="GO:0003700">
    <property type="term" value="F:DNA-binding transcription factor activity"/>
    <property type="evidence" value="ECO:0007669"/>
    <property type="project" value="InterPro"/>
</dbReference>
<dbReference type="EMBL" id="CM017877">
    <property type="protein sequence ID" value="KAG1346465.1"/>
    <property type="molecule type" value="Genomic_DNA"/>
</dbReference>
<dbReference type="GO" id="GO:0005634">
    <property type="term" value="C:nucleus"/>
    <property type="evidence" value="ECO:0007669"/>
    <property type="project" value="UniProtKB-SubCell"/>
</dbReference>
<name>A0A8K0N2E8_COCNU</name>
<dbReference type="AlphaFoldDB" id="A0A8K0N2E8"/>
<dbReference type="FunFam" id="3.30.730.10:FF:000001">
    <property type="entry name" value="Ethylene-responsive transcription factor 2"/>
    <property type="match status" value="1"/>
</dbReference>
<comment type="subcellular location">
    <subcellularLocation>
        <location evidence="1">Nucleus</location>
    </subcellularLocation>
</comment>
<keyword evidence="2" id="KW-0805">Transcription regulation</keyword>
<evidence type="ECO:0000256" key="5">
    <source>
        <dbReference type="ARBA" id="ARBA00023242"/>
    </source>
</evidence>
<dbReference type="PROSITE" id="PS51032">
    <property type="entry name" value="AP2_ERF"/>
    <property type="match status" value="1"/>
</dbReference>
<gene>
    <name evidence="8" type="ORF">COCNU_06G002940</name>
</gene>
<sequence length="289" mass="30412">MTKARTLKIFWNDPDATDSSGDEECCFSSRRLARLVREIAVDPCSDTSAGSGEGAPPPCRSLRGKGGGRKKAAAGMGRGAAAGGTKFRGVRRRPWGKYAAEIRDPWRGVRVWLGTYDTAEEAAMVYDSAAIQLRGPGATTNFVPSASVIAASAVQTSPEANPASVSGGYESGDESHGVSSPTSVLRGFSSAASSSEEKGGDETTAVRLPENLEEYLAFEDVPLYSDFLDLGVSEPRILEDAAGIGFPADGANEAVLGPGWDFGPAPWQGDDYFREIGDLFPLDPLPAII</sequence>
<dbReference type="PANTHER" id="PTHR31194:SF140">
    <property type="entry name" value="ETHYLENE-RESPONSIVE TRANSCRIPTION FACTOR CRF2"/>
    <property type="match status" value="1"/>
</dbReference>
<dbReference type="GO" id="GO:0003677">
    <property type="term" value="F:DNA binding"/>
    <property type="evidence" value="ECO:0007669"/>
    <property type="project" value="UniProtKB-KW"/>
</dbReference>
<evidence type="ECO:0000313" key="8">
    <source>
        <dbReference type="EMBL" id="KAG1346465.1"/>
    </source>
</evidence>
<comment type="caution">
    <text evidence="8">The sequence shown here is derived from an EMBL/GenBank/DDBJ whole genome shotgun (WGS) entry which is preliminary data.</text>
</comment>
<keyword evidence="3" id="KW-0238">DNA-binding</keyword>
<evidence type="ECO:0000256" key="1">
    <source>
        <dbReference type="ARBA" id="ARBA00004123"/>
    </source>
</evidence>
<evidence type="ECO:0000256" key="2">
    <source>
        <dbReference type="ARBA" id="ARBA00023015"/>
    </source>
</evidence>
<keyword evidence="5" id="KW-0539">Nucleus</keyword>
<reference evidence="8" key="1">
    <citation type="journal article" date="2017" name="Gigascience">
        <title>The genome draft of coconut (Cocos nucifera).</title>
        <authorList>
            <person name="Xiao Y."/>
            <person name="Xu P."/>
            <person name="Fan H."/>
            <person name="Baudouin L."/>
            <person name="Xia W."/>
            <person name="Bocs S."/>
            <person name="Xu J."/>
            <person name="Li Q."/>
            <person name="Guo A."/>
            <person name="Zhou L."/>
            <person name="Li J."/>
            <person name="Wu Y."/>
            <person name="Ma Z."/>
            <person name="Armero A."/>
            <person name="Issali A.E."/>
            <person name="Liu N."/>
            <person name="Peng M."/>
            <person name="Yang Y."/>
        </authorList>
    </citation>
    <scope>NUCLEOTIDE SEQUENCE</scope>
    <source>
        <tissue evidence="8">Spear leaf of Hainan Tall coconut</tissue>
    </source>
</reference>
<evidence type="ECO:0000259" key="7">
    <source>
        <dbReference type="PROSITE" id="PS51032"/>
    </source>
</evidence>
<dbReference type="Pfam" id="PF00847">
    <property type="entry name" value="AP2"/>
    <property type="match status" value="1"/>
</dbReference>
<feature type="region of interest" description="Disordered" evidence="6">
    <location>
        <begin position="155"/>
        <end position="204"/>
    </location>
</feature>
<feature type="compositionally biased region" description="Basic residues" evidence="6">
    <location>
        <begin position="62"/>
        <end position="72"/>
    </location>
</feature>
<feature type="region of interest" description="Disordered" evidence="6">
    <location>
        <begin position="45"/>
        <end position="85"/>
    </location>
</feature>
<dbReference type="SMART" id="SM00380">
    <property type="entry name" value="AP2"/>
    <property type="match status" value="1"/>
</dbReference>
<accession>A0A8K0N2E8</accession>
<dbReference type="CDD" id="cd00018">
    <property type="entry name" value="AP2"/>
    <property type="match status" value="1"/>
</dbReference>
<evidence type="ECO:0000256" key="6">
    <source>
        <dbReference type="SAM" id="MobiDB-lite"/>
    </source>
</evidence>
<feature type="domain" description="AP2/ERF" evidence="7">
    <location>
        <begin position="86"/>
        <end position="143"/>
    </location>
</feature>
<evidence type="ECO:0000313" key="9">
    <source>
        <dbReference type="Proteomes" id="UP000797356"/>
    </source>
</evidence>
<dbReference type="PANTHER" id="PTHR31194">
    <property type="entry name" value="SHN SHINE , DNA BINDING / TRANSCRIPTION FACTOR"/>
    <property type="match status" value="1"/>
</dbReference>
<keyword evidence="9" id="KW-1185">Reference proteome</keyword>
<dbReference type="InterPro" id="IPR036955">
    <property type="entry name" value="AP2/ERF_dom_sf"/>
</dbReference>
<dbReference type="InterPro" id="IPR050913">
    <property type="entry name" value="AP2/ERF_ERF"/>
</dbReference>
<evidence type="ECO:0000256" key="3">
    <source>
        <dbReference type="ARBA" id="ARBA00023125"/>
    </source>
</evidence>
<dbReference type="OrthoDB" id="777519at2759"/>
<dbReference type="SUPFAM" id="SSF54171">
    <property type="entry name" value="DNA-binding domain"/>
    <property type="match status" value="1"/>
</dbReference>
<organism evidence="8 9">
    <name type="scientific">Cocos nucifera</name>
    <name type="common">Coconut palm</name>
    <dbReference type="NCBI Taxonomy" id="13894"/>
    <lineage>
        <taxon>Eukaryota</taxon>
        <taxon>Viridiplantae</taxon>
        <taxon>Streptophyta</taxon>
        <taxon>Embryophyta</taxon>
        <taxon>Tracheophyta</taxon>
        <taxon>Spermatophyta</taxon>
        <taxon>Magnoliopsida</taxon>
        <taxon>Liliopsida</taxon>
        <taxon>Arecaceae</taxon>
        <taxon>Arecoideae</taxon>
        <taxon>Cocoseae</taxon>
        <taxon>Attaleinae</taxon>
        <taxon>Cocos</taxon>
    </lineage>
</organism>
<dbReference type="Gene3D" id="3.30.730.10">
    <property type="entry name" value="AP2/ERF domain"/>
    <property type="match status" value="1"/>
</dbReference>
<proteinExistence type="predicted"/>